<reference evidence="2 4" key="1">
    <citation type="submission" date="2019-05" db="EMBL/GenBank/DDBJ databases">
        <title>Mumia sp. nov., isolated from the intestinal contents of plateau pika (Ochotona curzoniae) in the Qinghai-Tibet plateau of China.</title>
        <authorList>
            <person name="Tian Z."/>
        </authorList>
    </citation>
    <scope>NUCLEOTIDE SEQUENCE [LARGE SCALE GENOMIC DNA]</scope>
    <source>
        <strain evidence="4">527</strain>
        <strain evidence="2">Z527</strain>
    </source>
</reference>
<feature type="region of interest" description="Disordered" evidence="1">
    <location>
        <begin position="42"/>
        <end position="74"/>
    </location>
</feature>
<dbReference type="EMBL" id="VDFR01000217">
    <property type="protein sequence ID" value="TNC30461.1"/>
    <property type="molecule type" value="Genomic_DNA"/>
</dbReference>
<feature type="compositionally biased region" description="Low complexity" evidence="1">
    <location>
        <begin position="228"/>
        <end position="247"/>
    </location>
</feature>
<comment type="caution">
    <text evidence="2">The sequence shown here is derived from an EMBL/GenBank/DDBJ whole genome shotgun (WGS) entry which is preliminary data.</text>
</comment>
<dbReference type="AlphaFoldDB" id="A0A5C4MCK9"/>
<proteinExistence type="predicted"/>
<dbReference type="RefSeq" id="WP_139105494.1">
    <property type="nucleotide sequence ID" value="NZ_VDFR01000027.1"/>
</dbReference>
<accession>A0A5C4MCK9</accession>
<name>A0A5C4MCK9_9ACTN</name>
<evidence type="ECO:0008006" key="5">
    <source>
        <dbReference type="Google" id="ProtNLM"/>
    </source>
</evidence>
<dbReference type="EMBL" id="VDFR01000027">
    <property type="protein sequence ID" value="TNC49233.1"/>
    <property type="molecule type" value="Genomic_DNA"/>
</dbReference>
<sequence>MSAVMRPSGKLPPGVYWRRRALVVLVVVLLVWLGSRVIGGGDDADARAPESTPSATPTGSASTPPAAAPRNRKARDVEVGVRLGAVTGPCAPESVQVVPSVAAGTLAGRAIPITLRVVTSAEEPCTVRIDPTTFVLAVTEAGGKVWDTQTCDRVDGRTVDVHPTWATVVDVSWSGRADGDDCDEEGPFAKPGSYEAKAALLGGEAAIGEFTLAAPPTTAPPTTPPTTPGQTPGAPAPTGTAKPTTKPDAGPATPPAP</sequence>
<dbReference type="Proteomes" id="UP000306740">
    <property type="component" value="Unassembled WGS sequence"/>
</dbReference>
<evidence type="ECO:0000256" key="1">
    <source>
        <dbReference type="SAM" id="MobiDB-lite"/>
    </source>
</evidence>
<evidence type="ECO:0000313" key="2">
    <source>
        <dbReference type="EMBL" id="TNC30461.1"/>
    </source>
</evidence>
<feature type="compositionally biased region" description="Low complexity" evidence="1">
    <location>
        <begin position="49"/>
        <end position="69"/>
    </location>
</feature>
<dbReference type="OrthoDB" id="5189092at2"/>
<evidence type="ECO:0000313" key="3">
    <source>
        <dbReference type="EMBL" id="TNC49233.1"/>
    </source>
</evidence>
<gene>
    <name evidence="3" type="ORF">FHE65_05790</name>
    <name evidence="2" type="ORF">FHE65_32825</name>
</gene>
<protein>
    <recommendedName>
        <fullName evidence="5">MucR family transcriptional regulator</fullName>
    </recommendedName>
</protein>
<feature type="region of interest" description="Disordered" evidence="1">
    <location>
        <begin position="208"/>
        <end position="257"/>
    </location>
</feature>
<feature type="compositionally biased region" description="Pro residues" evidence="1">
    <location>
        <begin position="217"/>
        <end position="227"/>
    </location>
</feature>
<evidence type="ECO:0000313" key="4">
    <source>
        <dbReference type="Proteomes" id="UP000306740"/>
    </source>
</evidence>
<organism evidence="2 4">
    <name type="scientific">Mumia zhuanghuii</name>
    <dbReference type="NCBI Taxonomy" id="2585211"/>
    <lineage>
        <taxon>Bacteria</taxon>
        <taxon>Bacillati</taxon>
        <taxon>Actinomycetota</taxon>
        <taxon>Actinomycetes</taxon>
        <taxon>Propionibacteriales</taxon>
        <taxon>Nocardioidaceae</taxon>
        <taxon>Mumia</taxon>
    </lineage>
</organism>